<reference evidence="2" key="1">
    <citation type="journal article" date="2015" name="Nature">
        <title>Complex archaea that bridge the gap between prokaryotes and eukaryotes.</title>
        <authorList>
            <person name="Spang A."/>
            <person name="Saw J.H."/>
            <person name="Jorgensen S.L."/>
            <person name="Zaremba-Niedzwiedzka K."/>
            <person name="Martijn J."/>
            <person name="Lind A.E."/>
            <person name="van Eijk R."/>
            <person name="Schleper C."/>
            <person name="Guy L."/>
            <person name="Ettema T.J."/>
        </authorList>
    </citation>
    <scope>NUCLEOTIDE SEQUENCE</scope>
</reference>
<organism evidence="2">
    <name type="scientific">marine sediment metagenome</name>
    <dbReference type="NCBI Taxonomy" id="412755"/>
    <lineage>
        <taxon>unclassified sequences</taxon>
        <taxon>metagenomes</taxon>
        <taxon>ecological metagenomes</taxon>
    </lineage>
</organism>
<evidence type="ECO:0000313" key="2">
    <source>
        <dbReference type="EMBL" id="KKM16706.1"/>
    </source>
</evidence>
<dbReference type="EMBL" id="LAZR01014616">
    <property type="protein sequence ID" value="KKM16706.1"/>
    <property type="molecule type" value="Genomic_DNA"/>
</dbReference>
<comment type="caution">
    <text evidence="2">The sequence shown here is derived from an EMBL/GenBank/DDBJ whole genome shotgun (WGS) entry which is preliminary data.</text>
</comment>
<dbReference type="PANTHER" id="PTHR42702:SF1">
    <property type="entry name" value="REGULATORY PROTEIN FOR BETA-LACTAMASE"/>
    <property type="match status" value="1"/>
</dbReference>
<dbReference type="Gene3D" id="3.40.50.450">
    <property type="match status" value="1"/>
</dbReference>
<name>A0A0F9HN50_9ZZZZ</name>
<dbReference type="PANTHER" id="PTHR42702">
    <property type="entry name" value="NUCLEOTIDE PYROPHOSPHOHYDROLASE"/>
    <property type="match status" value="1"/>
</dbReference>
<gene>
    <name evidence="2" type="ORF">LCGC14_1683120</name>
</gene>
<dbReference type="Gene3D" id="1.10.287.1080">
    <property type="entry name" value="MazG-like"/>
    <property type="match status" value="1"/>
</dbReference>
<evidence type="ECO:0000259" key="1">
    <source>
        <dbReference type="Pfam" id="PF03819"/>
    </source>
</evidence>
<dbReference type="Pfam" id="PF03819">
    <property type="entry name" value="MazG"/>
    <property type="match status" value="1"/>
</dbReference>
<sequence>MYYTTISGSLRKFLKEISDYYLEFESHGVKVLSPKISKIKNPDDQFIYFEEDGNKPIKYIEKNHLLNIAQSDFLFVVNPNGYIGNSTLLEIGYALAKNIKVFSSEVPQDILLRNLLTSNMTISEILSSLPDKSNQKILEKIQKLPELQEYMRKKVVERGFDKESEIEIMLLLMEELGEISRAIRLFSGLKVKKQGKKTDNWNKIEEELADVFIYLLILANKFGIDLYETFKSKELENDKREWVAFQTNP</sequence>
<proteinExistence type="predicted"/>
<dbReference type="SUPFAM" id="SSF101386">
    <property type="entry name" value="all-alpha NTP pyrophosphatases"/>
    <property type="match status" value="1"/>
</dbReference>
<dbReference type="InterPro" id="IPR004518">
    <property type="entry name" value="MazG-like_dom"/>
</dbReference>
<protein>
    <recommendedName>
        <fullName evidence="1">NTP pyrophosphohydrolase MazG-like domain-containing protein</fullName>
    </recommendedName>
</protein>
<dbReference type="AlphaFoldDB" id="A0A0F9HN50"/>
<feature type="domain" description="NTP pyrophosphohydrolase MazG-like" evidence="1">
    <location>
        <begin position="166"/>
        <end position="230"/>
    </location>
</feature>
<accession>A0A0F9HN50</accession>